<dbReference type="AlphaFoldDB" id="A0A7I7Q7B0"/>
<evidence type="ECO:0000313" key="3">
    <source>
        <dbReference type="Proteomes" id="UP000467130"/>
    </source>
</evidence>
<organism evidence="2 3">
    <name type="scientific">Mycobacterium stomatepiae</name>
    <dbReference type="NCBI Taxonomy" id="470076"/>
    <lineage>
        <taxon>Bacteria</taxon>
        <taxon>Bacillati</taxon>
        <taxon>Actinomycetota</taxon>
        <taxon>Actinomycetes</taxon>
        <taxon>Mycobacteriales</taxon>
        <taxon>Mycobacteriaceae</taxon>
        <taxon>Mycobacterium</taxon>
        <taxon>Mycobacterium simiae complex</taxon>
    </lineage>
</organism>
<dbReference type="KEGG" id="msto:MSTO_24230"/>
<evidence type="ECO:0000256" key="1">
    <source>
        <dbReference type="SAM" id="Phobius"/>
    </source>
</evidence>
<gene>
    <name evidence="2" type="ORF">MSTO_24230</name>
</gene>
<name>A0A7I7Q7B0_9MYCO</name>
<feature type="transmembrane region" description="Helical" evidence="1">
    <location>
        <begin position="105"/>
        <end position="128"/>
    </location>
</feature>
<keyword evidence="3" id="KW-1185">Reference proteome</keyword>
<keyword evidence="1" id="KW-0472">Membrane</keyword>
<sequence>MRIRLRMILPASDGLALSPSLIRSNRAACRPPSCIVFSRLLWLSLAHAGQPPRSDDYPAVTPQVDETSTADDAVQRRVDAFLLALPGTATALAALWRRTMGVRCVAAGLLLIAVSLVPVCGFVALLSLNY</sequence>
<reference evidence="2 3" key="1">
    <citation type="journal article" date="2019" name="Emerg. Microbes Infect.">
        <title>Comprehensive subspecies identification of 175 nontuberculous mycobacteria species based on 7547 genomic profiles.</title>
        <authorList>
            <person name="Matsumoto Y."/>
            <person name="Kinjo T."/>
            <person name="Motooka D."/>
            <person name="Nabeya D."/>
            <person name="Jung N."/>
            <person name="Uechi K."/>
            <person name="Horii T."/>
            <person name="Iida T."/>
            <person name="Fujita J."/>
            <person name="Nakamura S."/>
        </authorList>
    </citation>
    <scope>NUCLEOTIDE SEQUENCE [LARGE SCALE GENOMIC DNA]</scope>
    <source>
        <strain evidence="2 3">JCM 17783</strain>
    </source>
</reference>
<proteinExistence type="predicted"/>
<evidence type="ECO:0000313" key="2">
    <source>
        <dbReference type="EMBL" id="BBY22218.1"/>
    </source>
</evidence>
<keyword evidence="1" id="KW-1133">Transmembrane helix</keyword>
<accession>A0A7I7Q7B0</accession>
<dbReference type="EMBL" id="AP022587">
    <property type="protein sequence ID" value="BBY22218.1"/>
    <property type="molecule type" value="Genomic_DNA"/>
</dbReference>
<keyword evidence="1" id="KW-0812">Transmembrane</keyword>
<protein>
    <submittedName>
        <fullName evidence="2">Uncharacterized protein</fullName>
    </submittedName>
</protein>
<dbReference type="Proteomes" id="UP000467130">
    <property type="component" value="Chromosome"/>
</dbReference>